<protein>
    <recommendedName>
        <fullName evidence="1">T3SS peptide-binding chaperone domain-containing protein</fullName>
    </recommendedName>
</protein>
<name>A0A9Q9P511_9MICO</name>
<dbReference type="KEGG" id="cpoi:OE229_09295"/>
<dbReference type="Proteomes" id="UP001062223">
    <property type="component" value="Chromosome"/>
</dbReference>
<dbReference type="RefSeq" id="WP_262137590.1">
    <property type="nucleotide sequence ID" value="NZ_CP106879.1"/>
</dbReference>
<dbReference type="EMBL" id="CP106879">
    <property type="protein sequence ID" value="UYC79350.1"/>
    <property type="molecule type" value="Genomic_DNA"/>
</dbReference>
<organism evidence="2 3">
    <name type="scientific">Curtobacterium poinsettiae</name>
    <dbReference type="NCBI Taxonomy" id="159612"/>
    <lineage>
        <taxon>Bacteria</taxon>
        <taxon>Bacillati</taxon>
        <taxon>Actinomycetota</taxon>
        <taxon>Actinomycetes</taxon>
        <taxon>Micrococcales</taxon>
        <taxon>Microbacteriaceae</taxon>
        <taxon>Curtobacterium</taxon>
    </lineage>
</organism>
<feature type="domain" description="T3SS peptide-binding chaperone" evidence="1">
    <location>
        <begin position="16"/>
        <end position="217"/>
    </location>
</feature>
<dbReference type="Pfam" id="PF22553">
    <property type="entry name" value="TY-Chap2"/>
    <property type="match status" value="1"/>
</dbReference>
<accession>A0A9Q9P511</accession>
<reference evidence="2" key="1">
    <citation type="submission" date="2022-09" db="EMBL/GenBank/DDBJ databases">
        <title>Taxonomy of Curtobacterium flaccumfaciens.</title>
        <authorList>
            <person name="Osdaghi E."/>
            <person name="Taghavi S.M."/>
            <person name="Hamidizade M."/>
            <person name="Abachi H."/>
            <person name="Fazliarab A."/>
            <person name="Baeyen S."/>
            <person name="Portier P."/>
            <person name="Van Vaerenbergh J."/>
            <person name="Jacques M.-A."/>
        </authorList>
    </citation>
    <scope>NUCLEOTIDE SEQUENCE</scope>
    <source>
        <strain evidence="2">AGQB46</strain>
    </source>
</reference>
<dbReference type="InterPro" id="IPR054445">
    <property type="entry name" value="T3SS_chaperone_dom"/>
</dbReference>
<evidence type="ECO:0000313" key="3">
    <source>
        <dbReference type="Proteomes" id="UP001062223"/>
    </source>
</evidence>
<sequence>MDDGEWVPADRFVDEQRWWVASELARRHAGFMIREVRANTYTSYLEVGPRAGEAFETQMEPTIRITLFDIHGNSFPAERALLGASSPHEVVKKIESTHGIANESTPGTNARTLAYRVLSKLMTLTRNDREPVRIASARDNWSQHWDEDEFDRGYLEQFVGAREAADRFPHLDRRHELDFFWVLLRKGEPDRVIDENAVLYHREDPPMELLPVYFRRHLMNDVLSVVLASS</sequence>
<proteinExistence type="predicted"/>
<gene>
    <name evidence="2" type="ORF">OE229_09295</name>
</gene>
<evidence type="ECO:0000313" key="2">
    <source>
        <dbReference type="EMBL" id="UYC79350.1"/>
    </source>
</evidence>
<dbReference type="AlphaFoldDB" id="A0A9Q9P511"/>
<evidence type="ECO:0000259" key="1">
    <source>
        <dbReference type="Pfam" id="PF22553"/>
    </source>
</evidence>